<proteinExistence type="predicted"/>
<dbReference type="Gene3D" id="2.60.40.10">
    <property type="entry name" value="Immunoglobulins"/>
    <property type="match status" value="1"/>
</dbReference>
<dbReference type="EMBL" id="BAABEZ010000022">
    <property type="protein sequence ID" value="GAA4453638.1"/>
    <property type="molecule type" value="Genomic_DNA"/>
</dbReference>
<accession>A0ABP8MRH3</accession>
<evidence type="ECO:0000259" key="1">
    <source>
        <dbReference type="Pfam" id="PF18962"/>
    </source>
</evidence>
<evidence type="ECO:0000313" key="2">
    <source>
        <dbReference type="EMBL" id="GAA4453638.1"/>
    </source>
</evidence>
<feature type="domain" description="Secretion system C-terminal sorting" evidence="1">
    <location>
        <begin position="465"/>
        <end position="517"/>
    </location>
</feature>
<dbReference type="InterPro" id="IPR026444">
    <property type="entry name" value="Secre_tail"/>
</dbReference>
<dbReference type="NCBIfam" id="TIGR04183">
    <property type="entry name" value="Por_Secre_tail"/>
    <property type="match status" value="1"/>
</dbReference>
<name>A0ABP8MRH3_9BACT</name>
<comment type="caution">
    <text evidence="2">The sequence shown here is derived from an EMBL/GenBank/DDBJ whole genome shotgun (WGS) entry which is preliminary data.</text>
</comment>
<dbReference type="Pfam" id="PF18962">
    <property type="entry name" value="Por_Secre_tail"/>
    <property type="match status" value="1"/>
</dbReference>
<organism evidence="2 3">
    <name type="scientific">Rurimicrobium arvi</name>
    <dbReference type="NCBI Taxonomy" id="2049916"/>
    <lineage>
        <taxon>Bacteria</taxon>
        <taxon>Pseudomonadati</taxon>
        <taxon>Bacteroidota</taxon>
        <taxon>Chitinophagia</taxon>
        <taxon>Chitinophagales</taxon>
        <taxon>Chitinophagaceae</taxon>
        <taxon>Rurimicrobium</taxon>
    </lineage>
</organism>
<evidence type="ECO:0000313" key="3">
    <source>
        <dbReference type="Proteomes" id="UP001501410"/>
    </source>
</evidence>
<reference evidence="3" key="1">
    <citation type="journal article" date="2019" name="Int. J. Syst. Evol. Microbiol.">
        <title>The Global Catalogue of Microorganisms (GCM) 10K type strain sequencing project: providing services to taxonomists for standard genome sequencing and annotation.</title>
        <authorList>
            <consortium name="The Broad Institute Genomics Platform"/>
            <consortium name="The Broad Institute Genome Sequencing Center for Infectious Disease"/>
            <person name="Wu L."/>
            <person name="Ma J."/>
        </authorList>
    </citation>
    <scope>NUCLEOTIDE SEQUENCE [LARGE SCALE GENOMIC DNA]</scope>
    <source>
        <strain evidence="3">JCM 31921</strain>
    </source>
</reference>
<keyword evidence="3" id="KW-1185">Reference proteome</keyword>
<gene>
    <name evidence="2" type="ORF">GCM10023092_14290</name>
</gene>
<dbReference type="Proteomes" id="UP001501410">
    <property type="component" value="Unassembled WGS sequence"/>
</dbReference>
<protein>
    <recommendedName>
        <fullName evidence="1">Secretion system C-terminal sorting domain-containing protein</fullName>
    </recommendedName>
</protein>
<sequence length="535" mass="59128">MSGNAFLKGKYAECGIAPNGTLGSGITAPSNFHSLVAGVSPAELGLVVDFARDGWSVGKPKWIGDYIMPGVPHEGWDVEVNGFTGRAMRSRGDNYMSFGLTGSISDYSQSGTDIIVHWSGRMNDLYIEKEMIFDTNRLFLTFNIKLINKGVSDLRKVYYQRTVDPDNEYEQVGGGGYATIQKLEHNIPDPQHLALVSATGHDYRSYLGLFTRDCRARPYFLRSSLVGVQSLDSFYNQLIDTSLIEYTLGDSLFYDVGMGLVFNIGTLKSGDSAYISYAYLFDKTELPYVQSHAFQPALRVRGKSYYDGDTLYACQDEWLDVSVLAAGHEFWKWPVSTVFNDSEGKANRIFIHDTVRAQTWRPYAPSCGGGRYDSLRVTIIGTKPARPVLSRFGVMLSVANGYAAYQWYNNGTPVGSGGSSYEMKMNGTYYVQVTDSNGCVAVSDSLVETGLFVDEFTIADTDIELFPNPSTGLVSVNAAAPVQIKVFDIQGRLLQQSAGATRVDIKSLADGVYLFYLYRLDGTFIGSRRVVKQKE</sequence>
<dbReference type="InterPro" id="IPR013783">
    <property type="entry name" value="Ig-like_fold"/>
</dbReference>